<dbReference type="AlphaFoldDB" id="A0A7S4RSD6"/>
<reference evidence="1" key="1">
    <citation type="submission" date="2021-01" db="EMBL/GenBank/DDBJ databases">
        <authorList>
            <person name="Corre E."/>
            <person name="Pelletier E."/>
            <person name="Niang G."/>
            <person name="Scheremetjew M."/>
            <person name="Finn R."/>
            <person name="Kale V."/>
            <person name="Holt S."/>
            <person name="Cochrane G."/>
            <person name="Meng A."/>
            <person name="Brown T."/>
            <person name="Cohen L."/>
        </authorList>
    </citation>
    <scope>NUCLEOTIDE SEQUENCE</scope>
    <source>
        <strain evidence="1">GSO104</strain>
    </source>
</reference>
<organism evidence="1">
    <name type="scientific">Ditylum brightwellii</name>
    <dbReference type="NCBI Taxonomy" id="49249"/>
    <lineage>
        <taxon>Eukaryota</taxon>
        <taxon>Sar</taxon>
        <taxon>Stramenopiles</taxon>
        <taxon>Ochrophyta</taxon>
        <taxon>Bacillariophyta</taxon>
        <taxon>Mediophyceae</taxon>
        <taxon>Lithodesmiophycidae</taxon>
        <taxon>Lithodesmiales</taxon>
        <taxon>Lithodesmiaceae</taxon>
        <taxon>Ditylum</taxon>
    </lineage>
</organism>
<accession>A0A7S4RSD6</accession>
<sequence length="99" mass="11220">MGLNPTKIKSLSNDDQKLIDTQIEIFAYWKLMKKRFADNIIMSTYSVLVKKPIYTLLSKGMIGAVLRKNDKDVVSLFSPKGDVIQCKQRAAIKGLIIFL</sequence>
<name>A0A7S4RSD6_9STRA</name>
<gene>
    <name evidence="1" type="ORF">DBRI00130_LOCUS23543</name>
</gene>
<protein>
    <submittedName>
        <fullName evidence="1">Uncharacterized protein</fullName>
    </submittedName>
</protein>
<evidence type="ECO:0000313" key="1">
    <source>
        <dbReference type="EMBL" id="CAE4623657.1"/>
    </source>
</evidence>
<dbReference type="EMBL" id="HBNS01029970">
    <property type="protein sequence ID" value="CAE4623657.1"/>
    <property type="molecule type" value="Transcribed_RNA"/>
</dbReference>
<proteinExistence type="predicted"/>